<dbReference type="RefSeq" id="XP_066667803.1">
    <property type="nucleotide sequence ID" value="XM_066812461.1"/>
</dbReference>
<comment type="similarity">
    <text evidence="2">Belongs to the cytochrome P450 family.</text>
</comment>
<accession>A0ABR1WDZ0</accession>
<evidence type="ECO:0000256" key="4">
    <source>
        <dbReference type="ARBA" id="ARBA00023004"/>
    </source>
</evidence>
<dbReference type="PRINTS" id="PR00465">
    <property type="entry name" value="EP450IV"/>
</dbReference>
<keyword evidence="5" id="KW-0560">Oxidoreductase</keyword>
<dbReference type="Proteomes" id="UP001433268">
    <property type="component" value="Unassembled WGS sequence"/>
</dbReference>
<proteinExistence type="inferred from homology"/>
<dbReference type="PROSITE" id="PS51257">
    <property type="entry name" value="PROKAR_LIPOPROTEIN"/>
    <property type="match status" value="1"/>
</dbReference>
<dbReference type="InterPro" id="IPR053007">
    <property type="entry name" value="CYP450_monoxygenase_sec-met"/>
</dbReference>
<dbReference type="CDD" id="cd11040">
    <property type="entry name" value="CYP7_CYP8-like"/>
    <property type="match status" value="1"/>
</dbReference>
<dbReference type="EMBL" id="JAQQWN010000006">
    <property type="protein sequence ID" value="KAK8080328.1"/>
    <property type="molecule type" value="Genomic_DNA"/>
</dbReference>
<evidence type="ECO:0000256" key="5">
    <source>
        <dbReference type="ARBA" id="ARBA00023033"/>
    </source>
</evidence>
<name>A0ABR1WDZ0_9PEZI</name>
<dbReference type="InterPro" id="IPR036396">
    <property type="entry name" value="Cyt_P450_sf"/>
</dbReference>
<gene>
    <name evidence="6" type="ORF">PG997_008146</name>
</gene>
<dbReference type="Pfam" id="PF00067">
    <property type="entry name" value="p450"/>
    <property type="match status" value="1"/>
</dbReference>
<keyword evidence="3" id="KW-0479">Metal-binding</keyword>
<dbReference type="InterPro" id="IPR001128">
    <property type="entry name" value="Cyt_P450"/>
</dbReference>
<comment type="cofactor">
    <cofactor evidence="1">
        <name>heme</name>
        <dbReference type="ChEBI" id="CHEBI:30413"/>
    </cofactor>
</comment>
<evidence type="ECO:0000313" key="6">
    <source>
        <dbReference type="EMBL" id="KAK8080328.1"/>
    </source>
</evidence>
<dbReference type="Gene3D" id="1.10.630.10">
    <property type="entry name" value="Cytochrome P450"/>
    <property type="match status" value="1"/>
</dbReference>
<reference evidence="6 7" key="1">
    <citation type="submission" date="2023-01" db="EMBL/GenBank/DDBJ databases">
        <title>Analysis of 21 Apiospora genomes using comparative genomics revels a genus with tremendous synthesis potential of carbohydrate active enzymes and secondary metabolites.</title>
        <authorList>
            <person name="Sorensen T."/>
        </authorList>
    </citation>
    <scope>NUCLEOTIDE SEQUENCE [LARGE SCALE GENOMIC DNA]</scope>
    <source>
        <strain evidence="6 7">CBS 114990</strain>
    </source>
</reference>
<evidence type="ECO:0000256" key="3">
    <source>
        <dbReference type="ARBA" id="ARBA00022723"/>
    </source>
</evidence>
<evidence type="ECO:0000256" key="2">
    <source>
        <dbReference type="ARBA" id="ARBA00010617"/>
    </source>
</evidence>
<evidence type="ECO:0000313" key="7">
    <source>
        <dbReference type="Proteomes" id="UP001433268"/>
    </source>
</evidence>
<evidence type="ECO:0000256" key="1">
    <source>
        <dbReference type="ARBA" id="ARBA00001971"/>
    </source>
</evidence>
<keyword evidence="5" id="KW-0503">Monooxygenase</keyword>
<dbReference type="PANTHER" id="PTHR47582:SF1">
    <property type="entry name" value="P450, PUTATIVE (EUROFUNG)-RELATED"/>
    <property type="match status" value="1"/>
</dbReference>
<dbReference type="PANTHER" id="PTHR47582">
    <property type="entry name" value="P450, PUTATIVE (EUROFUNG)-RELATED"/>
    <property type="match status" value="1"/>
</dbReference>
<protein>
    <submittedName>
        <fullName evidence="6">Cytochrome P450</fullName>
    </submittedName>
</protein>
<dbReference type="GeneID" id="92045521"/>
<sequence length="449" mass="50304">MFPGAKMYIVTSPSLVTACDRRAKTVSFAPYVVASAKRILAAGEKSVCLLSEDLLEDKGPVTLRPETMKVMQQFLRPGESLDHMMKTMLKSSVGFLDTHLARGAEVTVPLFSWVRRFVGITSTNVAYGSEQNPMKDPSVSDDFWKVDKEFAFLGLNIVPDIIAPAANRGRKRFFAAFKEYYATGSIKNAAPFIHERYGVNTKHGVSDEDIAHFDLGVCTALLVNTVPAVWWVLYHVFSDPSLLHKVRRGIEDVAFDHLKSPTAQERGLSTTTISIQHVIKDFPLLESLIKEVLRVHSNSMSARYILQDTIVTDEDGTVYLLKKDSLLAMPSGPVHANRVAWGQDAETFDPSRFLGSSQRNSTNRSPASSYRAFGGGNALCPGRHFAMNEMMSILVIMTLRYNITHLRGKWRMPKTRNHVSMSVQTPAEDLQVRITARDRAKFLAWEFIW</sequence>
<keyword evidence="4" id="KW-0408">Iron</keyword>
<dbReference type="SUPFAM" id="SSF48264">
    <property type="entry name" value="Cytochrome P450"/>
    <property type="match status" value="1"/>
</dbReference>
<keyword evidence="7" id="KW-1185">Reference proteome</keyword>
<organism evidence="6 7">
    <name type="scientific">Apiospora hydei</name>
    <dbReference type="NCBI Taxonomy" id="1337664"/>
    <lineage>
        <taxon>Eukaryota</taxon>
        <taxon>Fungi</taxon>
        <taxon>Dikarya</taxon>
        <taxon>Ascomycota</taxon>
        <taxon>Pezizomycotina</taxon>
        <taxon>Sordariomycetes</taxon>
        <taxon>Xylariomycetidae</taxon>
        <taxon>Amphisphaeriales</taxon>
        <taxon>Apiosporaceae</taxon>
        <taxon>Apiospora</taxon>
    </lineage>
</organism>
<comment type="caution">
    <text evidence="6">The sequence shown here is derived from an EMBL/GenBank/DDBJ whole genome shotgun (WGS) entry which is preliminary data.</text>
</comment>
<dbReference type="InterPro" id="IPR002403">
    <property type="entry name" value="Cyt_P450_E_grp-IV"/>
</dbReference>